<accession>A0A1W2DSN5</accession>
<evidence type="ECO:0000313" key="2">
    <source>
        <dbReference type="EMBL" id="SMD00461.1"/>
    </source>
</evidence>
<evidence type="ECO:0000259" key="1">
    <source>
        <dbReference type="Pfam" id="PF07879"/>
    </source>
</evidence>
<organism evidence="2 3">
    <name type="scientific">Desulfocicer vacuolatum DSM 3385</name>
    <dbReference type="NCBI Taxonomy" id="1121400"/>
    <lineage>
        <taxon>Bacteria</taxon>
        <taxon>Pseudomonadati</taxon>
        <taxon>Thermodesulfobacteriota</taxon>
        <taxon>Desulfobacteria</taxon>
        <taxon>Desulfobacterales</taxon>
        <taxon>Desulfobacteraceae</taxon>
        <taxon>Desulfocicer</taxon>
    </lineage>
</organism>
<dbReference type="AlphaFoldDB" id="A0A1W2DSN5"/>
<dbReference type="Proteomes" id="UP000192418">
    <property type="component" value="Unassembled WGS sequence"/>
</dbReference>
<dbReference type="STRING" id="1121400.SAMN02746065_12025"/>
<sequence>MHRIKKYANRKLYDTTDKKYISRTHLSELIRQGRDIVIIDNETGEDLTASIVSGLIATTKGKAGGAVSSSVLIQLFRKGGNALTDYAKKYVSFWQKSFTMAEEEIDDMVKALVKSKEISKSEGVRLKKEVIGFSTALKEWISDTIDRRLNELLAGTNLATKDHVAELNLKITTLERKLKILENEQLRRAEAVSKEQ</sequence>
<proteinExistence type="predicted"/>
<name>A0A1W2DSN5_9BACT</name>
<dbReference type="InterPro" id="IPR012909">
    <property type="entry name" value="PHA_DNA-bd_N"/>
</dbReference>
<gene>
    <name evidence="2" type="ORF">SAMN02746065_12025</name>
</gene>
<keyword evidence="3" id="KW-1185">Reference proteome</keyword>
<dbReference type="OrthoDB" id="9795345at2"/>
<dbReference type="Pfam" id="PF07879">
    <property type="entry name" value="PHB_acc_N"/>
    <property type="match status" value="1"/>
</dbReference>
<feature type="domain" description="PHA accumulation regulator DNA-binding N-terminal" evidence="1">
    <location>
        <begin position="4"/>
        <end position="59"/>
    </location>
</feature>
<reference evidence="2 3" key="1">
    <citation type="submission" date="2017-04" db="EMBL/GenBank/DDBJ databases">
        <authorList>
            <person name="Afonso C.L."/>
            <person name="Miller P.J."/>
            <person name="Scott M.A."/>
            <person name="Spackman E."/>
            <person name="Goraichik I."/>
            <person name="Dimitrov K.M."/>
            <person name="Suarez D.L."/>
            <person name="Swayne D.E."/>
        </authorList>
    </citation>
    <scope>NUCLEOTIDE SEQUENCE [LARGE SCALE GENOMIC DNA]</scope>
    <source>
        <strain evidence="2 3">DSM 3385</strain>
    </source>
</reference>
<protein>
    <submittedName>
        <fullName evidence="2">Polyhydroxyalkanoate synthesis repressor PhaR</fullName>
    </submittedName>
</protein>
<dbReference type="RefSeq" id="WP_084070869.1">
    <property type="nucleotide sequence ID" value="NZ_FWXY01000020.1"/>
</dbReference>
<dbReference type="EMBL" id="FWXY01000020">
    <property type="protein sequence ID" value="SMD00461.1"/>
    <property type="molecule type" value="Genomic_DNA"/>
</dbReference>
<evidence type="ECO:0000313" key="3">
    <source>
        <dbReference type="Proteomes" id="UP000192418"/>
    </source>
</evidence>